<dbReference type="Gene3D" id="3.40.50.720">
    <property type="entry name" value="NAD(P)-binding Rossmann-like Domain"/>
    <property type="match status" value="1"/>
</dbReference>
<dbReference type="InterPro" id="IPR036291">
    <property type="entry name" value="NAD(P)-bd_dom_sf"/>
</dbReference>
<feature type="signal peptide" evidence="1">
    <location>
        <begin position="1"/>
        <end position="16"/>
    </location>
</feature>
<comment type="caution">
    <text evidence="2">The sequence shown here is derived from an EMBL/GenBank/DDBJ whole genome shotgun (WGS) entry which is preliminary data.</text>
</comment>
<dbReference type="PANTHER" id="PTHR40129">
    <property type="entry name" value="KETOPANTOATE REDUCTASE N-TERMINAL DOMAIN-CONTAINING PROTEIN"/>
    <property type="match status" value="1"/>
</dbReference>
<keyword evidence="3" id="KW-1185">Reference proteome</keyword>
<dbReference type="Proteomes" id="UP001215280">
    <property type="component" value="Unassembled WGS sequence"/>
</dbReference>
<dbReference type="SUPFAM" id="SSF51735">
    <property type="entry name" value="NAD(P)-binding Rossmann-fold domains"/>
    <property type="match status" value="1"/>
</dbReference>
<gene>
    <name evidence="2" type="ORF">DFH07DRAFT_444613</name>
</gene>
<protein>
    <submittedName>
        <fullName evidence="2">Uncharacterized protein</fullName>
    </submittedName>
</protein>
<organism evidence="2 3">
    <name type="scientific">Mycena maculata</name>
    <dbReference type="NCBI Taxonomy" id="230809"/>
    <lineage>
        <taxon>Eukaryota</taxon>
        <taxon>Fungi</taxon>
        <taxon>Dikarya</taxon>
        <taxon>Basidiomycota</taxon>
        <taxon>Agaricomycotina</taxon>
        <taxon>Agaricomycetes</taxon>
        <taxon>Agaricomycetidae</taxon>
        <taxon>Agaricales</taxon>
        <taxon>Marasmiineae</taxon>
        <taxon>Mycenaceae</taxon>
        <taxon>Mycena</taxon>
    </lineage>
</organism>
<dbReference type="PANTHER" id="PTHR40129:SF2">
    <property type="entry name" value="KETOPANTOATE REDUCTASE N-TERMINAL DOMAIN-CONTAINING PROTEIN"/>
    <property type="match status" value="1"/>
</dbReference>
<evidence type="ECO:0000313" key="2">
    <source>
        <dbReference type="EMBL" id="KAJ7759365.1"/>
    </source>
</evidence>
<keyword evidence="1" id="KW-0732">Signal</keyword>
<proteinExistence type="predicted"/>
<evidence type="ECO:0000256" key="1">
    <source>
        <dbReference type="SAM" id="SignalP"/>
    </source>
</evidence>
<accession>A0AAD7JB15</accession>
<dbReference type="EMBL" id="JARJLG010000052">
    <property type="protein sequence ID" value="KAJ7759365.1"/>
    <property type="molecule type" value="Genomic_DNA"/>
</dbReference>
<reference evidence="2" key="1">
    <citation type="submission" date="2023-03" db="EMBL/GenBank/DDBJ databases">
        <title>Massive genome expansion in bonnet fungi (Mycena s.s.) driven by repeated elements and novel gene families across ecological guilds.</title>
        <authorList>
            <consortium name="Lawrence Berkeley National Laboratory"/>
            <person name="Harder C.B."/>
            <person name="Miyauchi S."/>
            <person name="Viragh M."/>
            <person name="Kuo A."/>
            <person name="Thoen E."/>
            <person name="Andreopoulos B."/>
            <person name="Lu D."/>
            <person name="Skrede I."/>
            <person name="Drula E."/>
            <person name="Henrissat B."/>
            <person name="Morin E."/>
            <person name="Kohler A."/>
            <person name="Barry K."/>
            <person name="LaButti K."/>
            <person name="Morin E."/>
            <person name="Salamov A."/>
            <person name="Lipzen A."/>
            <person name="Mereny Z."/>
            <person name="Hegedus B."/>
            <person name="Baldrian P."/>
            <person name="Stursova M."/>
            <person name="Weitz H."/>
            <person name="Taylor A."/>
            <person name="Grigoriev I.V."/>
            <person name="Nagy L.G."/>
            <person name="Martin F."/>
            <person name="Kauserud H."/>
        </authorList>
    </citation>
    <scope>NUCLEOTIDE SEQUENCE</scope>
    <source>
        <strain evidence="2">CBHHK188m</strain>
    </source>
</reference>
<dbReference type="AlphaFoldDB" id="A0AAD7JB15"/>
<feature type="chain" id="PRO_5042104268" evidence="1">
    <location>
        <begin position="17"/>
        <end position="287"/>
    </location>
</feature>
<name>A0AAD7JB15_9AGAR</name>
<evidence type="ECO:0000313" key="3">
    <source>
        <dbReference type="Proteomes" id="UP001215280"/>
    </source>
</evidence>
<sequence length="287" mass="31300">MVDILILGAGWTSTFLIPLCLESNITCAATTRSGSGSTIQFEFQPNSSDPAPYRVLPDAKTVLLTFPITLSGASERLVRLYTSTRSANAGADDPPVFIQLGTTSIWDKSPEKMTSLGSTFYDRNSPVTLTGRASAEIELLALPTSLARTTVLNLAGLWGGQRVPRNWLGRVAPTKDALKSKGSIHMIHGLDLARAILAVHSSSAKAAGQRWLITDGRVYDWWDLAYAWGASASSDDGPALWVRELMQEEGIRVLPRNTEFLGRVLDSRDFWYEFGLAPLKARLETDG</sequence>